<name>A0ABD3TAE5_9LAMI</name>
<dbReference type="InterPro" id="IPR036396">
    <property type="entry name" value="Cyt_P450_sf"/>
</dbReference>
<dbReference type="PANTHER" id="PTHR47951:SF7">
    <property type="entry name" value="FLAVONOID 3',5'-HYDROXYLASE-LIKE ISOFORM X1"/>
    <property type="match status" value="1"/>
</dbReference>
<keyword evidence="2" id="KW-0560">Oxidoreductase</keyword>
<evidence type="ECO:0000313" key="4">
    <source>
        <dbReference type="EMBL" id="KAL3833581.1"/>
    </source>
</evidence>
<evidence type="ECO:0000256" key="1">
    <source>
        <dbReference type="ARBA" id="ARBA00004167"/>
    </source>
</evidence>
<protein>
    <recommendedName>
        <fullName evidence="6">Cytochrome P450</fullName>
    </recommendedName>
</protein>
<dbReference type="Pfam" id="PF00067">
    <property type="entry name" value="p450"/>
    <property type="match status" value="1"/>
</dbReference>
<dbReference type="Proteomes" id="UP001634393">
    <property type="component" value="Unassembled WGS sequence"/>
</dbReference>
<dbReference type="AlphaFoldDB" id="A0ABD3TAE5"/>
<evidence type="ECO:0000256" key="3">
    <source>
        <dbReference type="SAM" id="Phobius"/>
    </source>
</evidence>
<dbReference type="PRINTS" id="PR00463">
    <property type="entry name" value="EP450I"/>
</dbReference>
<dbReference type="InterPro" id="IPR001128">
    <property type="entry name" value="Cyt_P450"/>
</dbReference>
<dbReference type="Gene3D" id="1.10.630.10">
    <property type="entry name" value="Cytochrome P450"/>
    <property type="match status" value="1"/>
</dbReference>
<keyword evidence="5" id="KW-1185">Reference proteome</keyword>
<dbReference type="SUPFAM" id="SSF48264">
    <property type="entry name" value="Cytochrome P450"/>
    <property type="match status" value="1"/>
</dbReference>
<evidence type="ECO:0008006" key="6">
    <source>
        <dbReference type="Google" id="ProtNLM"/>
    </source>
</evidence>
<evidence type="ECO:0000313" key="5">
    <source>
        <dbReference type="Proteomes" id="UP001634393"/>
    </source>
</evidence>
<dbReference type="GO" id="GO:0016020">
    <property type="term" value="C:membrane"/>
    <property type="evidence" value="ECO:0007669"/>
    <property type="project" value="UniProtKB-SubCell"/>
</dbReference>
<sequence length="388" mass="44282">MEIGLGSGSALIQSESGPLTALILSIQKKYKKANASRYKFTFHSCTLFIHPKKMDSFFSIAILSFPILLISIFFLLKKSKNLAAPLPPGPLGLPILGYLPYIQKNLHFQFDELAQKYGPIYKLWLGSKLCVVISSPSLMKEIVREHDVIFANHDFTAAGMIATSGGIDIVQSDYGPYWRKMRKLFVREMLSNNNLDASYTLRRDEVRRAIKNVYDYKIGTAINIGELIFLTEINVVLSLIWGGTVDESNRDRTGVEFKEKVSKLIELLDKPNVSDFFPVLERFDFQGIVKELMNGVLPGIEETLDFVINKRKKMILSGQLEEEKSDIGTRKKDFLQILLELKDEDGQPMTHTQIRVFLMVIFLLSSLYYSFLLPVRKRFLRNAPSQMF</sequence>
<evidence type="ECO:0000256" key="2">
    <source>
        <dbReference type="ARBA" id="ARBA00023002"/>
    </source>
</evidence>
<organism evidence="4 5">
    <name type="scientific">Penstemon smallii</name>
    <dbReference type="NCBI Taxonomy" id="265156"/>
    <lineage>
        <taxon>Eukaryota</taxon>
        <taxon>Viridiplantae</taxon>
        <taxon>Streptophyta</taxon>
        <taxon>Embryophyta</taxon>
        <taxon>Tracheophyta</taxon>
        <taxon>Spermatophyta</taxon>
        <taxon>Magnoliopsida</taxon>
        <taxon>eudicotyledons</taxon>
        <taxon>Gunneridae</taxon>
        <taxon>Pentapetalae</taxon>
        <taxon>asterids</taxon>
        <taxon>lamiids</taxon>
        <taxon>Lamiales</taxon>
        <taxon>Plantaginaceae</taxon>
        <taxon>Cheloneae</taxon>
        <taxon>Penstemon</taxon>
    </lineage>
</organism>
<keyword evidence="3" id="KW-1133">Transmembrane helix</keyword>
<feature type="transmembrane region" description="Helical" evidence="3">
    <location>
        <begin position="356"/>
        <end position="375"/>
    </location>
</feature>
<feature type="transmembrane region" description="Helical" evidence="3">
    <location>
        <begin position="57"/>
        <end position="76"/>
    </location>
</feature>
<keyword evidence="3" id="KW-0472">Membrane</keyword>
<proteinExistence type="predicted"/>
<comment type="subcellular location">
    <subcellularLocation>
        <location evidence="1">Membrane</location>
        <topology evidence="1">Single-pass membrane protein</topology>
    </subcellularLocation>
</comment>
<reference evidence="4 5" key="1">
    <citation type="submission" date="2024-12" db="EMBL/GenBank/DDBJ databases">
        <title>The unique morphological basis and parallel evolutionary history of personate flowers in Penstemon.</title>
        <authorList>
            <person name="Depatie T.H."/>
            <person name="Wessinger C.A."/>
        </authorList>
    </citation>
    <scope>NUCLEOTIDE SEQUENCE [LARGE SCALE GENOMIC DNA]</scope>
    <source>
        <strain evidence="4">WTNN_2</strain>
        <tissue evidence="4">Leaf</tissue>
    </source>
</reference>
<dbReference type="InterPro" id="IPR002401">
    <property type="entry name" value="Cyt_P450_E_grp-I"/>
</dbReference>
<keyword evidence="3" id="KW-0812">Transmembrane</keyword>
<dbReference type="EMBL" id="JBJXBP010000004">
    <property type="protein sequence ID" value="KAL3833581.1"/>
    <property type="molecule type" value="Genomic_DNA"/>
</dbReference>
<accession>A0ABD3TAE5</accession>
<comment type="caution">
    <text evidence="4">The sequence shown here is derived from an EMBL/GenBank/DDBJ whole genome shotgun (WGS) entry which is preliminary data.</text>
</comment>
<dbReference type="PANTHER" id="PTHR47951">
    <property type="entry name" value="OS08G0547900 PROTEIN"/>
    <property type="match status" value="1"/>
</dbReference>
<dbReference type="GO" id="GO:0016491">
    <property type="term" value="F:oxidoreductase activity"/>
    <property type="evidence" value="ECO:0007669"/>
    <property type="project" value="UniProtKB-KW"/>
</dbReference>
<gene>
    <name evidence="4" type="ORF">ACJIZ3_008317</name>
</gene>